<accession>A0A1W2FT51</accession>
<evidence type="ECO:0000259" key="1">
    <source>
        <dbReference type="Pfam" id="PF11706"/>
    </source>
</evidence>
<keyword evidence="3" id="KW-1185">Reference proteome</keyword>
<dbReference type="InterPro" id="IPR023286">
    <property type="entry name" value="ABATE_dom_sf"/>
</dbReference>
<dbReference type="Pfam" id="PF11706">
    <property type="entry name" value="zf-CGNR"/>
    <property type="match status" value="1"/>
</dbReference>
<dbReference type="InterPro" id="IPR010852">
    <property type="entry name" value="ABATE"/>
</dbReference>
<proteinExistence type="predicted"/>
<gene>
    <name evidence="2" type="ORF">SAMN05661093_08765</name>
</gene>
<dbReference type="PANTHER" id="PTHR35525:SF3">
    <property type="entry name" value="BLL6575 PROTEIN"/>
    <property type="match status" value="1"/>
</dbReference>
<dbReference type="Pfam" id="PF07336">
    <property type="entry name" value="ABATE"/>
    <property type="match status" value="1"/>
</dbReference>
<evidence type="ECO:0000313" key="3">
    <source>
        <dbReference type="Proteomes" id="UP000192674"/>
    </source>
</evidence>
<dbReference type="SUPFAM" id="SSF160904">
    <property type="entry name" value="Jann2411-like"/>
    <property type="match status" value="1"/>
</dbReference>
<dbReference type="InterPro" id="IPR021005">
    <property type="entry name" value="Znf_CGNR"/>
</dbReference>
<dbReference type="EMBL" id="FWXV01000011">
    <property type="protein sequence ID" value="SMD24892.1"/>
    <property type="molecule type" value="Genomic_DNA"/>
</dbReference>
<dbReference type="Gene3D" id="1.10.3300.10">
    <property type="entry name" value="Jann2411-like domain"/>
    <property type="match status" value="1"/>
</dbReference>
<organism evidence="2 3">
    <name type="scientific">Kibdelosporangium aridum</name>
    <dbReference type="NCBI Taxonomy" id="2030"/>
    <lineage>
        <taxon>Bacteria</taxon>
        <taxon>Bacillati</taxon>
        <taxon>Actinomycetota</taxon>
        <taxon>Actinomycetes</taxon>
        <taxon>Pseudonocardiales</taxon>
        <taxon>Pseudonocardiaceae</taxon>
        <taxon>Kibdelosporangium</taxon>
    </lineage>
</organism>
<dbReference type="AlphaFoldDB" id="A0A1W2FT51"/>
<name>A0A1W2FT51_KIBAR</name>
<sequence length="186" mass="20621">MTDSWRGYHLIGGNPTLDLVNTVSWRLDAARTFDRLAVPGFLSLWLARTGVVADPVTGETAVVDPVRELRETVYRLLTAPVPADVARFGESVAAARGLAIAEPALPLRWTVPINRIDDVVPALTLVADDFLRSHDAALVRQCAGSGCGWLFLDRTRNHSRQWCSSQDCGNRERARRHYRRAHPARG</sequence>
<evidence type="ECO:0000313" key="2">
    <source>
        <dbReference type="EMBL" id="SMD24892.1"/>
    </source>
</evidence>
<dbReference type="PANTHER" id="PTHR35525">
    <property type="entry name" value="BLL6575 PROTEIN"/>
    <property type="match status" value="1"/>
</dbReference>
<dbReference type="OrthoDB" id="3211108at2"/>
<feature type="domain" description="Zinc finger CGNR" evidence="1">
    <location>
        <begin position="139"/>
        <end position="180"/>
    </location>
</feature>
<dbReference type="Proteomes" id="UP000192674">
    <property type="component" value="Unassembled WGS sequence"/>
</dbReference>
<reference evidence="2 3" key="1">
    <citation type="submission" date="2017-04" db="EMBL/GenBank/DDBJ databases">
        <authorList>
            <person name="Afonso C.L."/>
            <person name="Miller P.J."/>
            <person name="Scott M.A."/>
            <person name="Spackman E."/>
            <person name="Goraichik I."/>
            <person name="Dimitrov K.M."/>
            <person name="Suarez D.L."/>
            <person name="Swayne D.E."/>
        </authorList>
    </citation>
    <scope>NUCLEOTIDE SEQUENCE [LARGE SCALE GENOMIC DNA]</scope>
    <source>
        <strain evidence="2 3">DSM 43828</strain>
    </source>
</reference>
<protein>
    <submittedName>
        <fullName evidence="2">Conserved protein containing a Zn-ribbon-like motif, possibly RNA-binding</fullName>
    </submittedName>
</protein>
<dbReference type="RefSeq" id="WP_084433165.1">
    <property type="nucleotide sequence ID" value="NZ_FWXV01000011.1"/>
</dbReference>